<feature type="region of interest" description="Disordered" evidence="1">
    <location>
        <begin position="66"/>
        <end position="86"/>
    </location>
</feature>
<protein>
    <submittedName>
        <fullName evidence="2">Uncharacterized protein</fullName>
    </submittedName>
</protein>
<reference evidence="2" key="1">
    <citation type="submission" date="2018-02" db="EMBL/GenBank/DDBJ databases">
        <authorList>
            <person name="Cohen D.B."/>
            <person name="Kent A.D."/>
        </authorList>
    </citation>
    <scope>NUCLEOTIDE SEQUENCE</scope>
</reference>
<feature type="compositionally biased region" description="Low complexity" evidence="1">
    <location>
        <begin position="1"/>
        <end position="16"/>
    </location>
</feature>
<feature type="region of interest" description="Disordered" evidence="1">
    <location>
        <begin position="1"/>
        <end position="22"/>
    </location>
</feature>
<gene>
    <name evidence="2" type="ORF">FSB_LOCUS53671</name>
</gene>
<sequence>MLGASSNNRLSSPSRNDVIPTLNEPGRKIEMYFLAFYAACTTGGIHEAGSSPAITTSSATRRVLLQQSRRQRSGDSDPSFSDWKWP</sequence>
<organism evidence="2">
    <name type="scientific">Fagus sylvatica</name>
    <name type="common">Beechnut</name>
    <dbReference type="NCBI Taxonomy" id="28930"/>
    <lineage>
        <taxon>Eukaryota</taxon>
        <taxon>Viridiplantae</taxon>
        <taxon>Streptophyta</taxon>
        <taxon>Embryophyta</taxon>
        <taxon>Tracheophyta</taxon>
        <taxon>Spermatophyta</taxon>
        <taxon>Magnoliopsida</taxon>
        <taxon>eudicotyledons</taxon>
        <taxon>Gunneridae</taxon>
        <taxon>Pentapetalae</taxon>
        <taxon>rosids</taxon>
        <taxon>fabids</taxon>
        <taxon>Fagales</taxon>
        <taxon>Fagaceae</taxon>
        <taxon>Fagus</taxon>
    </lineage>
</organism>
<evidence type="ECO:0000256" key="1">
    <source>
        <dbReference type="SAM" id="MobiDB-lite"/>
    </source>
</evidence>
<dbReference type="EMBL" id="OIVN01006131">
    <property type="protein sequence ID" value="SPD25789.1"/>
    <property type="molecule type" value="Genomic_DNA"/>
</dbReference>
<dbReference type="AlphaFoldDB" id="A0A2N9INU4"/>
<name>A0A2N9INU4_FAGSY</name>
<evidence type="ECO:0000313" key="2">
    <source>
        <dbReference type="EMBL" id="SPD25789.1"/>
    </source>
</evidence>
<accession>A0A2N9INU4</accession>
<proteinExistence type="predicted"/>